<dbReference type="AlphaFoldDB" id="A0AA39KFH3"/>
<dbReference type="RefSeq" id="XP_060331250.1">
    <property type="nucleotide sequence ID" value="XM_060467543.1"/>
</dbReference>
<feature type="non-terminal residue" evidence="1">
    <location>
        <position position="1"/>
    </location>
</feature>
<organism evidence="1 2">
    <name type="scientific">Armillaria tabescens</name>
    <name type="common">Ringless honey mushroom</name>
    <name type="synonym">Agaricus tabescens</name>
    <dbReference type="NCBI Taxonomy" id="1929756"/>
    <lineage>
        <taxon>Eukaryota</taxon>
        <taxon>Fungi</taxon>
        <taxon>Dikarya</taxon>
        <taxon>Basidiomycota</taxon>
        <taxon>Agaricomycotina</taxon>
        <taxon>Agaricomycetes</taxon>
        <taxon>Agaricomycetidae</taxon>
        <taxon>Agaricales</taxon>
        <taxon>Marasmiineae</taxon>
        <taxon>Physalacriaceae</taxon>
        <taxon>Desarmillaria</taxon>
    </lineage>
</organism>
<sequence length="115" mass="12717">RISAVQSLDQHTGRVTVIHATVFFHLFNDKQQLQLGKIMAILLSLTPVTMLFGTHSSLRLKASTKCLSPGATAVVTCFATYLKHDDFCRTRKFPKGAVGVEAGSEELDCRFYMPV</sequence>
<accession>A0AA39KFH3</accession>
<dbReference type="EMBL" id="JAUEPS010000016">
    <property type="protein sequence ID" value="KAK0459000.1"/>
    <property type="molecule type" value="Genomic_DNA"/>
</dbReference>
<dbReference type="Proteomes" id="UP001175211">
    <property type="component" value="Unassembled WGS sequence"/>
</dbReference>
<dbReference type="GeneID" id="85351091"/>
<name>A0AA39KFH3_ARMTA</name>
<evidence type="ECO:0000313" key="1">
    <source>
        <dbReference type="EMBL" id="KAK0459000.1"/>
    </source>
</evidence>
<protein>
    <submittedName>
        <fullName evidence="1">Uncharacterized protein</fullName>
    </submittedName>
</protein>
<keyword evidence="2" id="KW-1185">Reference proteome</keyword>
<reference evidence="1" key="1">
    <citation type="submission" date="2023-06" db="EMBL/GenBank/DDBJ databases">
        <authorList>
            <consortium name="Lawrence Berkeley National Laboratory"/>
            <person name="Ahrendt S."/>
            <person name="Sahu N."/>
            <person name="Indic B."/>
            <person name="Wong-Bajracharya J."/>
            <person name="Merenyi Z."/>
            <person name="Ke H.-M."/>
            <person name="Monk M."/>
            <person name="Kocsube S."/>
            <person name="Drula E."/>
            <person name="Lipzen A."/>
            <person name="Balint B."/>
            <person name="Henrissat B."/>
            <person name="Andreopoulos B."/>
            <person name="Martin F.M."/>
            <person name="Harder C.B."/>
            <person name="Rigling D."/>
            <person name="Ford K.L."/>
            <person name="Foster G.D."/>
            <person name="Pangilinan J."/>
            <person name="Papanicolaou A."/>
            <person name="Barry K."/>
            <person name="LaButti K."/>
            <person name="Viragh M."/>
            <person name="Koriabine M."/>
            <person name="Yan M."/>
            <person name="Riley R."/>
            <person name="Champramary S."/>
            <person name="Plett K.L."/>
            <person name="Tsai I.J."/>
            <person name="Slot J."/>
            <person name="Sipos G."/>
            <person name="Plett J."/>
            <person name="Nagy L.G."/>
            <person name="Grigoriev I.V."/>
        </authorList>
    </citation>
    <scope>NUCLEOTIDE SEQUENCE</scope>
    <source>
        <strain evidence="1">CCBAS 213</strain>
    </source>
</reference>
<evidence type="ECO:0000313" key="2">
    <source>
        <dbReference type="Proteomes" id="UP001175211"/>
    </source>
</evidence>
<proteinExistence type="predicted"/>
<gene>
    <name evidence="1" type="ORF">EV420DRAFT_1270099</name>
</gene>
<comment type="caution">
    <text evidence="1">The sequence shown here is derived from an EMBL/GenBank/DDBJ whole genome shotgun (WGS) entry which is preliminary data.</text>
</comment>